<evidence type="ECO:0000256" key="1">
    <source>
        <dbReference type="ARBA" id="ARBA00009500"/>
    </source>
</evidence>
<evidence type="ECO:0000256" key="2">
    <source>
        <dbReference type="RuleBase" id="RU000411"/>
    </source>
</evidence>
<name>A0A915NG63_9BILA</name>
<dbReference type="InterPro" id="IPR036186">
    <property type="entry name" value="Serpin_sf"/>
</dbReference>
<feature type="domain" description="Serpin" evidence="3">
    <location>
        <begin position="1"/>
        <end position="196"/>
    </location>
</feature>
<dbReference type="InterPro" id="IPR000215">
    <property type="entry name" value="Serpin_fam"/>
</dbReference>
<dbReference type="WBParaSite" id="scf7180000416583.g503">
    <property type="protein sequence ID" value="scf7180000416583.g503"/>
    <property type="gene ID" value="scf7180000416583.g503"/>
</dbReference>
<dbReference type="PANTHER" id="PTHR11461:SF211">
    <property type="entry name" value="GH10112P-RELATED"/>
    <property type="match status" value="1"/>
</dbReference>
<dbReference type="AlphaFoldDB" id="A0A915NG63"/>
<evidence type="ECO:0000313" key="4">
    <source>
        <dbReference type="Proteomes" id="UP000887560"/>
    </source>
</evidence>
<evidence type="ECO:0000313" key="5">
    <source>
        <dbReference type="WBParaSite" id="scf7180000416583.g503"/>
    </source>
</evidence>
<dbReference type="SUPFAM" id="SSF56574">
    <property type="entry name" value="Serpins"/>
    <property type="match status" value="1"/>
</dbReference>
<protein>
    <submittedName>
        <fullName evidence="5">Serpin domain-containing protein</fullName>
    </submittedName>
</protein>
<dbReference type="Pfam" id="PF00079">
    <property type="entry name" value="Serpin"/>
    <property type="match status" value="2"/>
</dbReference>
<dbReference type="Gene3D" id="3.30.497.10">
    <property type="entry name" value="Antithrombin, subunit I, domain 2"/>
    <property type="match status" value="2"/>
</dbReference>
<dbReference type="InterPro" id="IPR042178">
    <property type="entry name" value="Serpin_sf_1"/>
</dbReference>
<keyword evidence="4" id="KW-1185">Reference proteome</keyword>
<reference evidence="5" key="1">
    <citation type="submission" date="2022-11" db="UniProtKB">
        <authorList>
            <consortium name="WormBaseParasite"/>
        </authorList>
    </citation>
    <scope>IDENTIFICATION</scope>
</reference>
<dbReference type="GO" id="GO:0005615">
    <property type="term" value="C:extracellular space"/>
    <property type="evidence" value="ECO:0007669"/>
    <property type="project" value="InterPro"/>
</dbReference>
<organism evidence="4 5">
    <name type="scientific">Meloidogyne floridensis</name>
    <dbReference type="NCBI Taxonomy" id="298350"/>
    <lineage>
        <taxon>Eukaryota</taxon>
        <taxon>Metazoa</taxon>
        <taxon>Ecdysozoa</taxon>
        <taxon>Nematoda</taxon>
        <taxon>Chromadorea</taxon>
        <taxon>Rhabditida</taxon>
        <taxon>Tylenchina</taxon>
        <taxon>Tylenchomorpha</taxon>
        <taxon>Tylenchoidea</taxon>
        <taxon>Meloidogynidae</taxon>
        <taxon>Meloidogyninae</taxon>
        <taxon>Meloidogyne</taxon>
    </lineage>
</organism>
<comment type="similarity">
    <text evidence="1 2">Belongs to the serpin family.</text>
</comment>
<dbReference type="GO" id="GO:0004867">
    <property type="term" value="F:serine-type endopeptidase inhibitor activity"/>
    <property type="evidence" value="ECO:0007669"/>
    <property type="project" value="InterPro"/>
</dbReference>
<accession>A0A915NG63</accession>
<dbReference type="SMART" id="SM00093">
    <property type="entry name" value="SERPIN"/>
    <property type="match status" value="1"/>
</dbReference>
<proteinExistence type="inferred from homology"/>
<dbReference type="PANTHER" id="PTHR11461">
    <property type="entry name" value="SERINE PROTEASE INHIBITOR, SERPIN"/>
    <property type="match status" value="1"/>
</dbReference>
<evidence type="ECO:0000259" key="3">
    <source>
        <dbReference type="SMART" id="SM00093"/>
    </source>
</evidence>
<dbReference type="Proteomes" id="UP000887560">
    <property type="component" value="Unplaced"/>
</dbReference>
<dbReference type="InterPro" id="IPR023796">
    <property type="entry name" value="Serpin_dom"/>
</dbReference>
<sequence length="196" mass="22105">MGLAIVYAGADGETKEEFGQLLSGGLKEGETHAYFGKLLNSYTNDKSEKYILELANKLFVQKGFKIFVNENYEGKFELLNFRENVEAAKLQMLRMRYSCKEDIYMIILLPKERSGLEKMTKNLNGEKILKLLKCGYTAKVDVGVNEEGTEAAAATTYLGYTPTSPPVEEETFLADHPFTFMLMKKNEILFCGVFQG</sequence>